<evidence type="ECO:0000259" key="2">
    <source>
        <dbReference type="Pfam" id="PF24837"/>
    </source>
</evidence>
<reference evidence="4" key="1">
    <citation type="submission" date="2015-07" db="EMBL/GenBank/DDBJ databases">
        <authorList>
            <person name="Ju K.-S."/>
            <person name="Doroghazi J.R."/>
            <person name="Metcalf W.W."/>
        </authorList>
    </citation>
    <scope>NUCLEOTIDE SEQUENCE [LARGE SCALE GENOMIC DNA]</scope>
    <source>
        <strain evidence="4">NRRL ISP-5002</strain>
    </source>
</reference>
<dbReference type="Pfam" id="PF24837">
    <property type="entry name" value="AMIN-like"/>
    <property type="match status" value="1"/>
</dbReference>
<name>A0A0N0GWM5_9ACTN</name>
<dbReference type="InterPro" id="IPR056303">
    <property type="entry name" value="AMIN-like"/>
</dbReference>
<feature type="domain" description="AMIN-like" evidence="2">
    <location>
        <begin position="60"/>
        <end position="189"/>
    </location>
</feature>
<evidence type="ECO:0000256" key="1">
    <source>
        <dbReference type="SAM" id="SignalP"/>
    </source>
</evidence>
<organism evidence="3 4">
    <name type="scientific">Streptomyces chattanoogensis</name>
    <dbReference type="NCBI Taxonomy" id="66876"/>
    <lineage>
        <taxon>Bacteria</taxon>
        <taxon>Bacillati</taxon>
        <taxon>Actinomycetota</taxon>
        <taxon>Actinomycetes</taxon>
        <taxon>Kitasatosporales</taxon>
        <taxon>Streptomycetaceae</taxon>
        <taxon>Streptomyces</taxon>
    </lineage>
</organism>
<dbReference type="PATRIC" id="fig|66876.3.peg.6709"/>
<dbReference type="RefSeq" id="WP_053926754.1">
    <property type="nucleotide sequence ID" value="NZ_LGKG01000163.1"/>
</dbReference>
<dbReference type="Proteomes" id="UP000037982">
    <property type="component" value="Unassembled WGS sequence"/>
</dbReference>
<accession>A0A0N0GWM5</accession>
<feature type="chain" id="PRO_5005850014" description="AMIN-like domain-containing protein" evidence="1">
    <location>
        <begin position="25"/>
        <end position="191"/>
    </location>
</feature>
<protein>
    <recommendedName>
        <fullName evidence="2">AMIN-like domain-containing protein</fullName>
    </recommendedName>
</protein>
<evidence type="ECO:0000313" key="4">
    <source>
        <dbReference type="Proteomes" id="UP000037982"/>
    </source>
</evidence>
<dbReference type="EMBL" id="LGKG01000163">
    <property type="protein sequence ID" value="KPC60301.1"/>
    <property type="molecule type" value="Genomic_DNA"/>
</dbReference>
<comment type="caution">
    <text evidence="3">The sequence shown here is derived from an EMBL/GenBank/DDBJ whole genome shotgun (WGS) entry which is preliminary data.</text>
</comment>
<proteinExistence type="predicted"/>
<feature type="signal peptide" evidence="1">
    <location>
        <begin position="1"/>
        <end position="24"/>
    </location>
</feature>
<keyword evidence="1" id="KW-0732">Signal</keyword>
<sequence length="191" mass="19335">MRRLGTAAAALVLAAAGLATTAGAAGAASAPAGKAAPAAACSTAWGSGVKSATGSNGTPLKNIKTSRSACYDRMVFDISGARGKVGYHVGYVDKFRQDGSGDVIPVKGGAILQIFVSAPSYDASTGKQSYPGKAGKPLPGVDIAGYKTFKDTKFGASFEGQTQVGLGTRAKLPFRVSQSGHQLIVDVAHNW</sequence>
<dbReference type="AlphaFoldDB" id="A0A0N0GWM5"/>
<gene>
    <name evidence="3" type="ORF">ADL29_30470</name>
</gene>
<evidence type="ECO:0000313" key="3">
    <source>
        <dbReference type="EMBL" id="KPC60301.1"/>
    </source>
</evidence>
<keyword evidence="4" id="KW-1185">Reference proteome</keyword>